<feature type="transmembrane region" description="Helical" evidence="8">
    <location>
        <begin position="843"/>
        <end position="861"/>
    </location>
</feature>
<feature type="transmembrane region" description="Helical" evidence="8">
    <location>
        <begin position="317"/>
        <end position="337"/>
    </location>
</feature>
<evidence type="ECO:0000256" key="1">
    <source>
        <dbReference type="ARBA" id="ARBA00004370"/>
    </source>
</evidence>
<dbReference type="Pfam" id="PF00211">
    <property type="entry name" value="Guanylate_cyc"/>
    <property type="match status" value="2"/>
</dbReference>
<evidence type="ECO:0000313" key="11">
    <source>
        <dbReference type="Proteomes" id="UP001189429"/>
    </source>
</evidence>
<keyword evidence="4 8" id="KW-1133">Transmembrane helix</keyword>
<feature type="domain" description="Guanylate cyclase" evidence="9">
    <location>
        <begin position="389"/>
        <end position="520"/>
    </location>
</feature>
<accession>A0ABN9RYU4</accession>
<sequence length="1205" mass="133172">MAPPRVAALERAGASLLLAAAAPACAAQRQEAAEQGPALGAFWTAALGSYALALLLGWAAWRLLRGWLRLAGNAGDTAEAGLARSQPSLEDLQRVRGKDMLGDADASCTAASLSQRSEDERSFNTKELRDYYEDAWLTASEERRYRTSATTFCAMAWLVLCFRCWCLYIDGTASCHGSIRWHWRLGELAGLLAVLAAVHCMRKRPYVAAYWAVLLSFAMYVPASTVPPLELSCTELVSRCAGTSDPYMKQVVKHLDCSLQGQSAEMLFMTVILLFPWLVPELAMMPVACAVVLTIYLSWTAAFEHFMAEDVFGMSQVVIRTSILCVAFSTTCVWKFFKQKTEQHMFLCNLERKESSMVLYYILRNMLPAHVLLPVLKREPVADKVPWATIMFVLMEDFQCLTRNTLQPSQLLRFLNQVFSDFDSICECYDVTKIESVGEEYVCAVGLGEEESSRAAALARLFLAAERMFLVAERVPSLLQEDVRLRMGMHTGPLVAGVIGNRLPRYRLFGDTVNTAARMMQKGRPGKLQFGEETRRDLPPCVVSSPRGLVTMKGKGDVMTYEFERIDHSKVDRPQDFLQEFRLQAAPGKTELVHVLFEAQAGQLQTGRKGFATLDIGWCVPVWSNVGSQSGASSSLSSDEEGSDGSDASTQDDGAVATAPFTAYQKGITASHDMRNFDRVIQQLTEKESSAMRAAMRGRLFLSEKSEFTEQMERDFQKWDRDNAILKKVGRRMATHIALFVVYTAAEISAILLHTHKVSLECWHGLTCWPLFLFLRSCALSIMFWLVVKASRGLLVSVEHPQLVLFMSYVAIDLLIAASYQVLVSCFEEEADVIDDETAFKKAYSAEEVFSIVFVLVHLVVMNAHSFNFSFSVGWMCVTVFVATCICLWNTAAFYTYGMAFFFIVNSVLNTVAAHDKEQGKRRYFKAQHHTENTSRRVGEILETLLPPLIIREVQEGAAQYGDAATRRNAVRNQPSHFYESATVAQSDLVGFTALAGRRTPAEVVTMLEEIFGRFDSIADELGVWKIETVGDAYIAAQAGAPLTRMRSPSAVVRFGAEMVLAVQQWSEKNSVVVTCRVGVHHGECIGGIVGVQMQRYHLFGDLITEVGVLESTAPENVVQVSGACRKAVVDEHALPRTPAEEPLPPVLAALSQTPRSESEPVLRTSKGEEYSYGSAGGPTYLLGGPAAFLALCAPRAGGRPASAP</sequence>
<dbReference type="PANTHER" id="PTHR11920">
    <property type="entry name" value="GUANYLYL CYCLASE"/>
    <property type="match status" value="1"/>
</dbReference>
<evidence type="ECO:0000256" key="5">
    <source>
        <dbReference type="ARBA" id="ARBA00023136"/>
    </source>
</evidence>
<evidence type="ECO:0000256" key="2">
    <source>
        <dbReference type="ARBA" id="ARBA00022692"/>
    </source>
</evidence>
<feature type="region of interest" description="Disordered" evidence="7">
    <location>
        <begin position="630"/>
        <end position="654"/>
    </location>
</feature>
<feature type="transmembrane region" description="Helical" evidence="8">
    <location>
        <begin position="873"/>
        <end position="891"/>
    </location>
</feature>
<dbReference type="PROSITE" id="PS50125">
    <property type="entry name" value="GUANYLATE_CYCLASE_2"/>
    <property type="match status" value="2"/>
</dbReference>
<dbReference type="PANTHER" id="PTHR11920:SF335">
    <property type="entry name" value="GUANYLATE CYCLASE"/>
    <property type="match status" value="1"/>
</dbReference>
<evidence type="ECO:0000313" key="10">
    <source>
        <dbReference type="EMBL" id="CAK0823972.1"/>
    </source>
</evidence>
<organism evidence="10 11">
    <name type="scientific">Prorocentrum cordatum</name>
    <dbReference type="NCBI Taxonomy" id="2364126"/>
    <lineage>
        <taxon>Eukaryota</taxon>
        <taxon>Sar</taxon>
        <taxon>Alveolata</taxon>
        <taxon>Dinophyceae</taxon>
        <taxon>Prorocentrales</taxon>
        <taxon>Prorocentraceae</taxon>
        <taxon>Prorocentrum</taxon>
    </lineage>
</organism>
<feature type="transmembrane region" description="Helical" evidence="8">
    <location>
        <begin position="803"/>
        <end position="823"/>
    </location>
</feature>
<keyword evidence="3" id="KW-0547">Nucleotide-binding</keyword>
<evidence type="ECO:0000256" key="7">
    <source>
        <dbReference type="SAM" id="MobiDB-lite"/>
    </source>
</evidence>
<proteinExistence type="predicted"/>
<name>A0ABN9RYU4_9DINO</name>
<dbReference type="Proteomes" id="UP001189429">
    <property type="component" value="Unassembled WGS sequence"/>
</dbReference>
<feature type="transmembrane region" description="Helical" evidence="8">
    <location>
        <begin position="42"/>
        <end position="61"/>
    </location>
</feature>
<dbReference type="SUPFAM" id="SSF55073">
    <property type="entry name" value="Nucleotide cyclase"/>
    <property type="match status" value="2"/>
</dbReference>
<keyword evidence="5 8" id="KW-0472">Membrane</keyword>
<evidence type="ECO:0000256" key="3">
    <source>
        <dbReference type="ARBA" id="ARBA00022741"/>
    </source>
</evidence>
<dbReference type="CDD" id="cd07302">
    <property type="entry name" value="CHD"/>
    <property type="match status" value="2"/>
</dbReference>
<protein>
    <recommendedName>
        <fullName evidence="9">Guanylate cyclase domain-containing protein</fullName>
    </recommendedName>
</protein>
<keyword evidence="6" id="KW-0456">Lyase</keyword>
<dbReference type="InterPro" id="IPR029787">
    <property type="entry name" value="Nucleotide_cyclase"/>
</dbReference>
<dbReference type="SMART" id="SM00044">
    <property type="entry name" value="CYCc"/>
    <property type="match status" value="2"/>
</dbReference>
<dbReference type="Gene3D" id="3.30.70.1230">
    <property type="entry name" value="Nucleotide cyclase"/>
    <property type="match status" value="2"/>
</dbReference>
<evidence type="ECO:0000256" key="4">
    <source>
        <dbReference type="ARBA" id="ARBA00022989"/>
    </source>
</evidence>
<comment type="caution">
    <text evidence="10">The sequence shown here is derived from an EMBL/GenBank/DDBJ whole genome shotgun (WGS) entry which is preliminary data.</text>
</comment>
<dbReference type="EMBL" id="CAUYUJ010008446">
    <property type="protein sequence ID" value="CAK0823972.1"/>
    <property type="molecule type" value="Genomic_DNA"/>
</dbReference>
<feature type="domain" description="Guanylate cyclase" evidence="9">
    <location>
        <begin position="983"/>
        <end position="1111"/>
    </location>
</feature>
<reference evidence="10" key="1">
    <citation type="submission" date="2023-10" db="EMBL/GenBank/DDBJ databases">
        <authorList>
            <person name="Chen Y."/>
            <person name="Shah S."/>
            <person name="Dougan E. K."/>
            <person name="Thang M."/>
            <person name="Chan C."/>
        </authorList>
    </citation>
    <scope>NUCLEOTIDE SEQUENCE [LARGE SCALE GENOMIC DNA]</scope>
</reference>
<gene>
    <name evidence="10" type="ORF">PCOR1329_LOCUS24512</name>
</gene>
<keyword evidence="2 8" id="KW-0812">Transmembrane</keyword>
<evidence type="ECO:0000259" key="9">
    <source>
        <dbReference type="PROSITE" id="PS50125"/>
    </source>
</evidence>
<feature type="transmembrane region" description="Helical" evidence="8">
    <location>
        <begin position="773"/>
        <end position="791"/>
    </location>
</feature>
<comment type="subcellular location">
    <subcellularLocation>
        <location evidence="1">Membrane</location>
    </subcellularLocation>
</comment>
<feature type="transmembrane region" description="Helical" evidence="8">
    <location>
        <begin position="205"/>
        <end position="223"/>
    </location>
</feature>
<feature type="transmembrane region" description="Helical" evidence="8">
    <location>
        <begin position="274"/>
        <end position="297"/>
    </location>
</feature>
<keyword evidence="11" id="KW-1185">Reference proteome</keyword>
<dbReference type="InterPro" id="IPR050401">
    <property type="entry name" value="Cyclic_nucleotide_synthase"/>
</dbReference>
<feature type="transmembrane region" description="Helical" evidence="8">
    <location>
        <begin position="733"/>
        <end position="753"/>
    </location>
</feature>
<dbReference type="InterPro" id="IPR001054">
    <property type="entry name" value="A/G_cyclase"/>
</dbReference>
<evidence type="ECO:0000256" key="8">
    <source>
        <dbReference type="SAM" id="Phobius"/>
    </source>
</evidence>
<evidence type="ECO:0000256" key="6">
    <source>
        <dbReference type="ARBA" id="ARBA00023239"/>
    </source>
</evidence>